<protein>
    <submittedName>
        <fullName evidence="1">Uncharacterized protein</fullName>
    </submittedName>
</protein>
<evidence type="ECO:0000313" key="1">
    <source>
        <dbReference type="EMBL" id="RVW53735.1"/>
    </source>
</evidence>
<dbReference type="EMBL" id="QGNW01001142">
    <property type="protein sequence ID" value="RVW53735.1"/>
    <property type="molecule type" value="Genomic_DNA"/>
</dbReference>
<dbReference type="Proteomes" id="UP000288805">
    <property type="component" value="Unassembled WGS sequence"/>
</dbReference>
<reference evidence="1 2" key="1">
    <citation type="journal article" date="2018" name="PLoS Genet.">
        <title>Population sequencing reveals clonal diversity and ancestral inbreeding in the grapevine cultivar Chardonnay.</title>
        <authorList>
            <person name="Roach M.J."/>
            <person name="Johnson D.L."/>
            <person name="Bohlmann J."/>
            <person name="van Vuuren H.J."/>
            <person name="Jones S.J."/>
            <person name="Pretorius I.S."/>
            <person name="Schmidt S.A."/>
            <person name="Borneman A.R."/>
        </authorList>
    </citation>
    <scope>NUCLEOTIDE SEQUENCE [LARGE SCALE GENOMIC DNA]</scope>
    <source>
        <strain evidence="2">cv. Chardonnay</strain>
        <tissue evidence="1">Leaf</tissue>
    </source>
</reference>
<evidence type="ECO:0000313" key="2">
    <source>
        <dbReference type="Proteomes" id="UP000288805"/>
    </source>
</evidence>
<sequence length="103" mass="11447">MANAHSRSNLLTKVRVNGALLAEVDDTKDRGVLDPWHFSKKLKHQFRGVGSKKGGVEDLKDFKPISLVGVMFKLLAKVLVNRLKKVVGEVKEQHSGSYLKDGH</sequence>
<comment type="caution">
    <text evidence="1">The sequence shown here is derived from an EMBL/GenBank/DDBJ whole genome shotgun (WGS) entry which is preliminary data.</text>
</comment>
<proteinExistence type="predicted"/>
<accession>A0A438F193</accession>
<organism evidence="1 2">
    <name type="scientific">Vitis vinifera</name>
    <name type="common">Grape</name>
    <dbReference type="NCBI Taxonomy" id="29760"/>
    <lineage>
        <taxon>Eukaryota</taxon>
        <taxon>Viridiplantae</taxon>
        <taxon>Streptophyta</taxon>
        <taxon>Embryophyta</taxon>
        <taxon>Tracheophyta</taxon>
        <taxon>Spermatophyta</taxon>
        <taxon>Magnoliopsida</taxon>
        <taxon>eudicotyledons</taxon>
        <taxon>Gunneridae</taxon>
        <taxon>Pentapetalae</taxon>
        <taxon>rosids</taxon>
        <taxon>Vitales</taxon>
        <taxon>Vitaceae</taxon>
        <taxon>Viteae</taxon>
        <taxon>Vitis</taxon>
    </lineage>
</organism>
<dbReference type="AlphaFoldDB" id="A0A438F193"/>
<name>A0A438F193_VITVI</name>
<gene>
    <name evidence="1" type="ORF">CK203_069001</name>
</gene>